<evidence type="ECO:0000256" key="1">
    <source>
        <dbReference type="ARBA" id="ARBA00004688"/>
    </source>
</evidence>
<feature type="region of interest" description="Disordered" evidence="7">
    <location>
        <begin position="259"/>
        <end position="289"/>
    </location>
</feature>
<dbReference type="OrthoDB" id="2338at2759"/>
<dbReference type="STRING" id="215250.A0A316YWQ3"/>
<sequence length="555" mass="60124">MTSRWTPSSWRTKTVAQPVQYPSQEALSDVTKQLVSLPGLVTPYEIQSLRRQLRDVAQGKAFLLQAGDCAELFADCTPAKIEEKVKLQLLMSLIIIWGSRLPVVRVGRIAGQYAKPRSKPTETVVSERDGSTKQVPSFRGDNVNGFSQDDRIPDPRRLLSAYFYSAATLNHIRASLASGLADLHAPLSWTTAHVRSPTLAARFEAIVSNLTDALDFMRVVGAEQSQSVLRNLETVDYFSSHEGLMLEFEEALTRSSSISSSSISSSKSSSNTDNNKNNNKASNHHPVHTGTASTEYYALSAHTLWMGDRTRDPNGAHAEFFSGIANPIGIKVGPSMTSQELLDLLAKVDGSRGLDVGRITLICRFGRGKAPSLLGHLIAAVQASPWATSVIWCCDPMHGNTTSSPSDPRIKTRSFSDIITELKEQLEVHSSCGSRLAGVHLELTGEVDEKGDSVTECTGGAMSLEDGDLKARYRTHCDPRLNLEQSLDVSFLLSHALKAQRMGRSPLAPSPGDDGRLGAAGFGGLLDASGSKDSHEVIFQELLRGPIISGNKVQS</sequence>
<comment type="similarity">
    <text evidence="2 6">Belongs to the class-II DAHP synthase family.</text>
</comment>
<proteinExistence type="inferred from homology"/>
<keyword evidence="6" id="KW-0057">Aromatic amino acid biosynthesis</keyword>
<organism evidence="8 9">
    <name type="scientific">Acaromyces ingoldii</name>
    <dbReference type="NCBI Taxonomy" id="215250"/>
    <lineage>
        <taxon>Eukaryota</taxon>
        <taxon>Fungi</taxon>
        <taxon>Dikarya</taxon>
        <taxon>Basidiomycota</taxon>
        <taxon>Ustilaginomycotina</taxon>
        <taxon>Exobasidiomycetes</taxon>
        <taxon>Exobasidiales</taxon>
        <taxon>Cryptobasidiaceae</taxon>
        <taxon>Acaromyces</taxon>
    </lineage>
</organism>
<evidence type="ECO:0000256" key="4">
    <source>
        <dbReference type="ARBA" id="ARBA00047508"/>
    </source>
</evidence>
<reference evidence="8 9" key="1">
    <citation type="journal article" date="2018" name="Mol. Biol. Evol.">
        <title>Broad Genomic Sampling Reveals a Smut Pathogenic Ancestry of the Fungal Clade Ustilaginomycotina.</title>
        <authorList>
            <person name="Kijpornyongpan T."/>
            <person name="Mondo S.J."/>
            <person name="Barry K."/>
            <person name="Sandor L."/>
            <person name="Lee J."/>
            <person name="Lipzen A."/>
            <person name="Pangilinan J."/>
            <person name="LaButti K."/>
            <person name="Hainaut M."/>
            <person name="Henrissat B."/>
            <person name="Grigoriev I.V."/>
            <person name="Spatafora J.W."/>
            <person name="Aime M.C."/>
        </authorList>
    </citation>
    <scope>NUCLEOTIDE SEQUENCE [LARGE SCALE GENOMIC DNA]</scope>
    <source>
        <strain evidence="8 9">MCA 4198</strain>
    </source>
</reference>
<dbReference type="GeneID" id="37042612"/>
<feature type="binding site" evidence="5">
    <location>
        <position position="364"/>
    </location>
    <ligand>
        <name>phosphoenolpyruvate</name>
        <dbReference type="ChEBI" id="CHEBI:58702"/>
    </ligand>
</feature>
<feature type="binding site" evidence="5">
    <location>
        <position position="442"/>
    </location>
    <ligand>
        <name>Mn(2+)</name>
        <dbReference type="ChEBI" id="CHEBI:29035"/>
    </ligand>
</feature>
<name>A0A316YWQ3_9BASI</name>
<dbReference type="PANTHER" id="PTHR21337:SF0">
    <property type="entry name" value="PHOSPHO-2-DEHYDRO-3-DEOXYHEPTONATE ALDOLASE"/>
    <property type="match status" value="1"/>
</dbReference>
<dbReference type="GO" id="GO:0008652">
    <property type="term" value="P:amino acid biosynthetic process"/>
    <property type="evidence" value="ECO:0007669"/>
    <property type="project" value="UniProtKB-KW"/>
</dbReference>
<evidence type="ECO:0000313" key="9">
    <source>
        <dbReference type="Proteomes" id="UP000245768"/>
    </source>
</evidence>
<evidence type="ECO:0000256" key="3">
    <source>
        <dbReference type="ARBA" id="ARBA00022679"/>
    </source>
</evidence>
<evidence type="ECO:0000256" key="2">
    <source>
        <dbReference type="ARBA" id="ARBA00008911"/>
    </source>
</evidence>
<dbReference type="InParanoid" id="A0A316YWQ3"/>
<keyword evidence="6" id="KW-0028">Amino-acid biosynthesis</keyword>
<feature type="binding site" evidence="5">
    <location>
        <position position="398"/>
    </location>
    <ligand>
        <name>Mn(2+)</name>
        <dbReference type="ChEBI" id="CHEBI:29035"/>
    </ligand>
</feature>
<dbReference type="Proteomes" id="UP000245768">
    <property type="component" value="Unassembled WGS sequence"/>
</dbReference>
<feature type="binding site" evidence="5">
    <location>
        <position position="69"/>
    </location>
    <ligand>
        <name>Mn(2+)</name>
        <dbReference type="ChEBI" id="CHEBI:29035"/>
    </ligand>
</feature>
<comment type="catalytic activity">
    <reaction evidence="4 6">
        <text>D-erythrose 4-phosphate + phosphoenolpyruvate + H2O = 7-phospho-2-dehydro-3-deoxy-D-arabino-heptonate + phosphate</text>
        <dbReference type="Rhea" id="RHEA:14717"/>
        <dbReference type="ChEBI" id="CHEBI:15377"/>
        <dbReference type="ChEBI" id="CHEBI:16897"/>
        <dbReference type="ChEBI" id="CHEBI:43474"/>
        <dbReference type="ChEBI" id="CHEBI:58394"/>
        <dbReference type="ChEBI" id="CHEBI:58702"/>
        <dbReference type="EC" id="2.5.1.54"/>
    </reaction>
</comment>
<dbReference type="Pfam" id="PF01474">
    <property type="entry name" value="DAHP_synth_2"/>
    <property type="match status" value="1"/>
</dbReference>
<keyword evidence="5" id="KW-0464">Manganese</keyword>
<feature type="binding site" evidence="5">
    <location>
        <position position="331"/>
    </location>
    <ligand>
        <name>phosphoenolpyruvate</name>
        <dbReference type="ChEBI" id="CHEBI:58702"/>
    </ligand>
</feature>
<dbReference type="SUPFAM" id="SSF51569">
    <property type="entry name" value="Aldolase"/>
    <property type="match status" value="1"/>
</dbReference>
<dbReference type="InterPro" id="IPR013785">
    <property type="entry name" value="Aldolase_TIM"/>
</dbReference>
<dbReference type="EMBL" id="KZ819634">
    <property type="protein sequence ID" value="PWN93960.1"/>
    <property type="molecule type" value="Genomic_DNA"/>
</dbReference>
<keyword evidence="5" id="KW-0170">Cobalt</keyword>
<dbReference type="PANTHER" id="PTHR21337">
    <property type="entry name" value="PHOSPHO-2-DEHYDRO-3-DEOXYHEPTONATE ALDOLASE 1, 2"/>
    <property type="match status" value="1"/>
</dbReference>
<keyword evidence="9" id="KW-1185">Reference proteome</keyword>
<keyword evidence="3 6" id="KW-0808">Transferase</keyword>
<feature type="compositionally biased region" description="Low complexity" evidence="7">
    <location>
        <begin position="259"/>
        <end position="281"/>
    </location>
</feature>
<keyword evidence="5" id="KW-0104">Cadmium</keyword>
<comment type="pathway">
    <text evidence="1 6">Metabolic intermediate biosynthesis; chorismate biosynthesis; chorismate from D-erythrose 4-phosphate and phosphoenolpyruvate: step 1/7.</text>
</comment>
<feature type="region of interest" description="Disordered" evidence="7">
    <location>
        <begin position="117"/>
        <end position="146"/>
    </location>
</feature>
<evidence type="ECO:0000256" key="7">
    <source>
        <dbReference type="SAM" id="MobiDB-lite"/>
    </source>
</evidence>
<dbReference type="Gene3D" id="3.20.20.70">
    <property type="entry name" value="Aldolase class I"/>
    <property type="match status" value="1"/>
</dbReference>
<evidence type="ECO:0000256" key="6">
    <source>
        <dbReference type="RuleBase" id="RU363071"/>
    </source>
</evidence>
<dbReference type="InterPro" id="IPR002480">
    <property type="entry name" value="DAHP_synth_2"/>
</dbReference>
<dbReference type="GO" id="GO:0003849">
    <property type="term" value="F:3-deoxy-7-phosphoheptulonate synthase activity"/>
    <property type="evidence" value="ECO:0007669"/>
    <property type="project" value="UniProtKB-EC"/>
</dbReference>
<comment type="cofactor">
    <cofactor evidence="5">
        <name>Mn(2+)</name>
        <dbReference type="ChEBI" id="CHEBI:29035"/>
    </cofactor>
    <cofactor evidence="5">
        <name>Co(2+)</name>
        <dbReference type="ChEBI" id="CHEBI:48828"/>
    </cofactor>
    <cofactor evidence="5">
        <name>Cd(2+)</name>
        <dbReference type="ChEBI" id="CHEBI:48775"/>
    </cofactor>
    <text evidence="5">Binds 1 divalent cation per subunit. The enzyme is active with manganese, cobalt or cadmium ions.</text>
</comment>
<protein>
    <recommendedName>
        <fullName evidence="6">Phospho-2-dehydro-3-deoxyheptonate aldolase</fullName>
        <ecNumber evidence="6">2.5.1.54</ecNumber>
    </recommendedName>
</protein>
<dbReference type="GO" id="GO:0009423">
    <property type="term" value="P:chorismate biosynthetic process"/>
    <property type="evidence" value="ECO:0007669"/>
    <property type="project" value="UniProtKB-UniPathway"/>
</dbReference>
<feature type="binding site" evidence="5">
    <location>
        <position position="478"/>
    </location>
    <ligand>
        <name>Mn(2+)</name>
        <dbReference type="ChEBI" id="CHEBI:29035"/>
    </ligand>
</feature>
<dbReference type="UniPathway" id="UPA00053">
    <property type="reaction ID" value="UER00084"/>
</dbReference>
<evidence type="ECO:0000256" key="5">
    <source>
        <dbReference type="PIRSR" id="PIRSR602480-1"/>
    </source>
</evidence>
<feature type="binding site" evidence="5">
    <location>
        <position position="108"/>
    </location>
    <ligand>
        <name>phosphoenolpyruvate</name>
        <dbReference type="ChEBI" id="CHEBI:58702"/>
    </ligand>
</feature>
<accession>A0A316YWQ3</accession>
<dbReference type="EC" id="2.5.1.54" evidence="6"/>
<dbReference type="GO" id="GO:0009073">
    <property type="term" value="P:aromatic amino acid family biosynthetic process"/>
    <property type="evidence" value="ECO:0007669"/>
    <property type="project" value="UniProtKB-KW"/>
</dbReference>
<dbReference type="AlphaFoldDB" id="A0A316YWQ3"/>
<evidence type="ECO:0000313" key="8">
    <source>
        <dbReference type="EMBL" id="PWN93960.1"/>
    </source>
</evidence>
<dbReference type="RefSeq" id="XP_025381158.1">
    <property type="nucleotide sequence ID" value="XM_025520696.1"/>
</dbReference>
<gene>
    <name evidence="8" type="ORF">FA10DRAFT_264555</name>
</gene>